<proteinExistence type="predicted"/>
<organism evidence="2 3">
    <name type="scientific">Anaeromyxobacter oryzae</name>
    <dbReference type="NCBI Taxonomy" id="2918170"/>
    <lineage>
        <taxon>Bacteria</taxon>
        <taxon>Pseudomonadati</taxon>
        <taxon>Myxococcota</taxon>
        <taxon>Myxococcia</taxon>
        <taxon>Myxococcales</taxon>
        <taxon>Cystobacterineae</taxon>
        <taxon>Anaeromyxobacteraceae</taxon>
        <taxon>Anaeromyxobacter</taxon>
    </lineage>
</organism>
<dbReference type="InterPro" id="IPR052188">
    <property type="entry name" value="Ni-pincer_cofactor_biosynth"/>
</dbReference>
<dbReference type="InterPro" id="IPR001962">
    <property type="entry name" value="Asn_synthase"/>
</dbReference>
<dbReference type="Pfam" id="PF00733">
    <property type="entry name" value="Asn_synthase"/>
    <property type="match status" value="1"/>
</dbReference>
<keyword evidence="3" id="KW-1185">Reference proteome</keyword>
<evidence type="ECO:0000313" key="3">
    <source>
        <dbReference type="Proteomes" id="UP001162891"/>
    </source>
</evidence>
<dbReference type="Gene3D" id="3.40.50.620">
    <property type="entry name" value="HUPs"/>
    <property type="match status" value="1"/>
</dbReference>
<dbReference type="EMBL" id="AP025591">
    <property type="protein sequence ID" value="BDG06392.1"/>
    <property type="molecule type" value="Genomic_DNA"/>
</dbReference>
<dbReference type="NCBIfam" id="TIGR00268">
    <property type="entry name" value="ATP-dependent sacrificial sulfur transferase LarE"/>
    <property type="match status" value="1"/>
</dbReference>
<reference evidence="3" key="1">
    <citation type="journal article" date="2022" name="Int. J. Syst. Evol. Microbiol.">
        <title>Anaeromyxobacter oryzae sp. nov., Anaeromyxobacter diazotrophicus sp. nov. and Anaeromyxobacter paludicola sp. nov., isolated from paddy soils.</title>
        <authorList>
            <person name="Itoh H."/>
            <person name="Xu Z."/>
            <person name="Mise K."/>
            <person name="Masuda Y."/>
            <person name="Ushijima N."/>
            <person name="Hayakawa C."/>
            <person name="Shiratori Y."/>
            <person name="Senoo K."/>
        </authorList>
    </citation>
    <scope>NUCLEOTIDE SEQUENCE [LARGE SCALE GENOMIC DNA]</scope>
    <source>
        <strain evidence="3">Red232</strain>
    </source>
</reference>
<sequence>MSPIQLEGLRSASEAKLARMKTDIAACGSALVAFSAGVDSTFVLAVAREVLGAGAIALTAHSPSVPQAEREEARALAARLGVRHVEVTSREQEDPRYVANGSDRCYFCKSELYRLCDETARAQGIAAILDGFNADDRKDHRPGHQAAVERRIRSPLAEAGLSKDEVRAWSAAYGLPTWDKPQMACLASRIPYGTAVTPERLGQVERAEAALRALGLRDFRVRHHGDIGRIEVGEGELDAAFARRAELAAAVKGAGFKLAVLDLEPFRSGRMNALAGIALPVVHG</sequence>
<dbReference type="InterPro" id="IPR014729">
    <property type="entry name" value="Rossmann-like_a/b/a_fold"/>
</dbReference>
<evidence type="ECO:0000259" key="1">
    <source>
        <dbReference type="Pfam" id="PF00733"/>
    </source>
</evidence>
<dbReference type="Proteomes" id="UP001162891">
    <property type="component" value="Chromosome"/>
</dbReference>
<dbReference type="PANTHER" id="PTHR43169:SF2">
    <property type="entry name" value="NAD_GMP SYNTHASE DOMAIN-CONTAINING PROTEIN"/>
    <property type="match status" value="1"/>
</dbReference>
<dbReference type="InterPro" id="IPR005232">
    <property type="entry name" value="LarE"/>
</dbReference>
<keyword evidence="2" id="KW-0378">Hydrolase</keyword>
<dbReference type="PANTHER" id="PTHR43169">
    <property type="entry name" value="EXSB FAMILY PROTEIN"/>
    <property type="match status" value="1"/>
</dbReference>
<dbReference type="GO" id="GO:0016787">
    <property type="term" value="F:hydrolase activity"/>
    <property type="evidence" value="ECO:0007669"/>
    <property type="project" value="UniProtKB-KW"/>
</dbReference>
<protein>
    <submittedName>
        <fullName evidence="2">Adenine nucleotide alpha hydrolase</fullName>
    </submittedName>
</protein>
<gene>
    <name evidence="2" type="ORF">AMOR_53880</name>
</gene>
<accession>A0ABM7X3L3</accession>
<feature type="domain" description="Asparagine synthetase" evidence="1">
    <location>
        <begin position="32"/>
        <end position="147"/>
    </location>
</feature>
<dbReference type="CDD" id="cd01990">
    <property type="entry name" value="LarE-like"/>
    <property type="match status" value="1"/>
</dbReference>
<name>A0ABM7X3L3_9BACT</name>
<evidence type="ECO:0000313" key="2">
    <source>
        <dbReference type="EMBL" id="BDG06392.1"/>
    </source>
</evidence>
<dbReference type="PIRSF" id="PIRSF006661">
    <property type="entry name" value="PP-lp_UCP006661"/>
    <property type="match status" value="1"/>
</dbReference>
<dbReference type="SUPFAM" id="SSF52402">
    <property type="entry name" value="Adenine nucleotide alpha hydrolases-like"/>
    <property type="match status" value="1"/>
</dbReference>
<dbReference type="RefSeq" id="WP_248356078.1">
    <property type="nucleotide sequence ID" value="NZ_AP025591.1"/>
</dbReference>